<dbReference type="EMBL" id="REGN01003197">
    <property type="protein sequence ID" value="RNA23910.1"/>
    <property type="molecule type" value="Genomic_DNA"/>
</dbReference>
<reference evidence="1 2" key="1">
    <citation type="journal article" date="2018" name="Sci. Rep.">
        <title>Genomic signatures of local adaptation to the degree of environmental predictability in rotifers.</title>
        <authorList>
            <person name="Franch-Gras L."/>
            <person name="Hahn C."/>
            <person name="Garcia-Roger E.M."/>
            <person name="Carmona M.J."/>
            <person name="Serra M."/>
            <person name="Gomez A."/>
        </authorList>
    </citation>
    <scope>NUCLEOTIDE SEQUENCE [LARGE SCALE GENOMIC DNA]</scope>
    <source>
        <strain evidence="1">HYR1</strain>
    </source>
</reference>
<dbReference type="Proteomes" id="UP000276133">
    <property type="component" value="Unassembled WGS sequence"/>
</dbReference>
<gene>
    <name evidence="1" type="ORF">BpHYR1_031230</name>
</gene>
<evidence type="ECO:0000313" key="2">
    <source>
        <dbReference type="Proteomes" id="UP000276133"/>
    </source>
</evidence>
<keyword evidence="2" id="KW-1185">Reference proteome</keyword>
<comment type="caution">
    <text evidence="1">The sequence shown here is derived from an EMBL/GenBank/DDBJ whole genome shotgun (WGS) entry which is preliminary data.</text>
</comment>
<accession>A0A3M7RKH6</accession>
<protein>
    <submittedName>
        <fullName evidence="1">Uncharacterized protein</fullName>
    </submittedName>
</protein>
<name>A0A3M7RKH6_BRAPC</name>
<organism evidence="1 2">
    <name type="scientific">Brachionus plicatilis</name>
    <name type="common">Marine rotifer</name>
    <name type="synonym">Brachionus muelleri</name>
    <dbReference type="NCBI Taxonomy" id="10195"/>
    <lineage>
        <taxon>Eukaryota</taxon>
        <taxon>Metazoa</taxon>
        <taxon>Spiralia</taxon>
        <taxon>Gnathifera</taxon>
        <taxon>Rotifera</taxon>
        <taxon>Eurotatoria</taxon>
        <taxon>Monogononta</taxon>
        <taxon>Pseudotrocha</taxon>
        <taxon>Ploima</taxon>
        <taxon>Brachionidae</taxon>
        <taxon>Brachionus</taxon>
    </lineage>
</organism>
<dbReference type="AlphaFoldDB" id="A0A3M7RKH6"/>
<proteinExistence type="predicted"/>
<evidence type="ECO:0000313" key="1">
    <source>
        <dbReference type="EMBL" id="RNA23910.1"/>
    </source>
</evidence>
<sequence>MENIINFIYEIENHQKIDINGLLQRGQCEILVQKLHKNALIYFLIVQKWLYKKYNIVQILCNRIPGSAKTLQFSSFCRAWNSVAQNLYNISHFCTIRK</sequence>